<dbReference type="PROSITE" id="PS00211">
    <property type="entry name" value="ABC_TRANSPORTER_1"/>
    <property type="match status" value="1"/>
</dbReference>
<keyword evidence="13" id="KW-1185">Reference proteome</keyword>
<proteinExistence type="inferred from homology"/>
<dbReference type="OMA" id="RFFRQVH"/>
<dbReference type="SMART" id="SM00382">
    <property type="entry name" value="AAA"/>
    <property type="match status" value="1"/>
</dbReference>
<comment type="similarity">
    <text evidence="2">Belongs to the ABC transporter superfamily. ABCA family.</text>
</comment>
<feature type="transmembrane region" description="Helical" evidence="10">
    <location>
        <begin position="365"/>
        <end position="384"/>
    </location>
</feature>
<dbReference type="InterPro" id="IPR003439">
    <property type="entry name" value="ABC_transporter-like_ATP-bd"/>
</dbReference>
<dbReference type="GO" id="GO:0030587">
    <property type="term" value="P:sorocarp development"/>
    <property type="evidence" value="ECO:0007669"/>
    <property type="project" value="UniProtKB-ARBA"/>
</dbReference>
<dbReference type="GO" id="GO:0005524">
    <property type="term" value="F:ATP binding"/>
    <property type="evidence" value="ECO:0007669"/>
    <property type="project" value="UniProtKB-KW"/>
</dbReference>
<dbReference type="GO" id="GO:0140359">
    <property type="term" value="F:ABC-type transporter activity"/>
    <property type="evidence" value="ECO:0007669"/>
    <property type="project" value="InterPro"/>
</dbReference>
<accession>A0A152A0Y2</accession>
<feature type="compositionally biased region" description="Low complexity" evidence="9">
    <location>
        <begin position="47"/>
        <end position="57"/>
    </location>
</feature>
<dbReference type="PANTHER" id="PTHR19229:SF265">
    <property type="match status" value="1"/>
</dbReference>
<feature type="transmembrane region" description="Helical" evidence="10">
    <location>
        <begin position="405"/>
        <end position="430"/>
    </location>
</feature>
<dbReference type="Pfam" id="PF23321">
    <property type="entry name" value="R1_ABCA1"/>
    <property type="match status" value="1"/>
</dbReference>
<dbReference type="Pfam" id="PF00005">
    <property type="entry name" value="ABC_tran"/>
    <property type="match status" value="1"/>
</dbReference>
<keyword evidence="6" id="KW-0067">ATP-binding</keyword>
<dbReference type="AlphaFoldDB" id="A0A152A0Y2"/>
<feature type="domain" description="ABC transporter" evidence="11">
    <location>
        <begin position="671"/>
        <end position="905"/>
    </location>
</feature>
<feature type="transmembrane region" description="Helical" evidence="10">
    <location>
        <begin position="468"/>
        <end position="489"/>
    </location>
</feature>
<dbReference type="InterPro" id="IPR013525">
    <property type="entry name" value="ABC2_TM"/>
</dbReference>
<dbReference type="InterPro" id="IPR026082">
    <property type="entry name" value="ABCA"/>
</dbReference>
<feature type="transmembrane region" description="Helical" evidence="10">
    <location>
        <begin position="442"/>
        <end position="461"/>
    </location>
</feature>
<dbReference type="PROSITE" id="PS50893">
    <property type="entry name" value="ABC_TRANSPORTER_2"/>
    <property type="match status" value="1"/>
</dbReference>
<gene>
    <name evidence="12" type="ORF">DLAC_03878</name>
</gene>
<dbReference type="InterPro" id="IPR003593">
    <property type="entry name" value="AAA+_ATPase"/>
</dbReference>
<feature type="compositionally biased region" description="Low complexity" evidence="9">
    <location>
        <begin position="67"/>
        <end position="94"/>
    </location>
</feature>
<dbReference type="GO" id="GO:0016887">
    <property type="term" value="F:ATP hydrolysis activity"/>
    <property type="evidence" value="ECO:0007669"/>
    <property type="project" value="InterPro"/>
</dbReference>
<evidence type="ECO:0000256" key="10">
    <source>
        <dbReference type="SAM" id="Phobius"/>
    </source>
</evidence>
<dbReference type="InterPro" id="IPR017871">
    <property type="entry name" value="ABC_transporter-like_CS"/>
</dbReference>
<keyword evidence="8 10" id="KW-0472">Membrane</keyword>
<keyword evidence="4 10" id="KW-0812">Transmembrane</keyword>
<evidence type="ECO:0000256" key="7">
    <source>
        <dbReference type="ARBA" id="ARBA00022989"/>
    </source>
</evidence>
<dbReference type="Proteomes" id="UP000076078">
    <property type="component" value="Unassembled WGS sequence"/>
</dbReference>
<comment type="caution">
    <text evidence="12">The sequence shown here is derived from an EMBL/GenBank/DDBJ whole genome shotgun (WGS) entry which is preliminary data.</text>
</comment>
<comment type="subcellular location">
    <subcellularLocation>
        <location evidence="1">Membrane</location>
        <topology evidence="1">Multi-pass membrane protein</topology>
    </subcellularLocation>
</comment>
<evidence type="ECO:0000256" key="2">
    <source>
        <dbReference type="ARBA" id="ARBA00008869"/>
    </source>
</evidence>
<dbReference type="PANTHER" id="PTHR19229">
    <property type="entry name" value="ATP-BINDING CASSETTE TRANSPORTER SUBFAMILY A ABCA"/>
    <property type="match status" value="1"/>
</dbReference>
<protein>
    <submittedName>
        <fullName evidence="12">ABC transporter A family protein</fullName>
    </submittedName>
</protein>
<evidence type="ECO:0000256" key="1">
    <source>
        <dbReference type="ARBA" id="ARBA00004141"/>
    </source>
</evidence>
<evidence type="ECO:0000256" key="4">
    <source>
        <dbReference type="ARBA" id="ARBA00022692"/>
    </source>
</evidence>
<organism evidence="12 13">
    <name type="scientific">Tieghemostelium lacteum</name>
    <name type="common">Slime mold</name>
    <name type="synonym">Dictyostelium lacteum</name>
    <dbReference type="NCBI Taxonomy" id="361077"/>
    <lineage>
        <taxon>Eukaryota</taxon>
        <taxon>Amoebozoa</taxon>
        <taxon>Evosea</taxon>
        <taxon>Eumycetozoa</taxon>
        <taxon>Dictyostelia</taxon>
        <taxon>Dictyosteliales</taxon>
        <taxon>Raperosteliaceae</taxon>
        <taxon>Tieghemostelium</taxon>
    </lineage>
</organism>
<dbReference type="OrthoDB" id="10255969at2759"/>
<evidence type="ECO:0000313" key="13">
    <source>
        <dbReference type="Proteomes" id="UP000076078"/>
    </source>
</evidence>
<dbReference type="FunFam" id="3.40.50.300:FF:000665">
    <property type="entry name" value="ABC transporter A family member 2"/>
    <property type="match status" value="1"/>
</dbReference>
<feature type="transmembrane region" description="Helical" evidence="10">
    <location>
        <begin position="547"/>
        <end position="565"/>
    </location>
</feature>
<sequence length="987" mass="112173">MEDSNNIEKEPISIPKDISLSQLNHLVFQSADLRQLDRGVTQYIQSDISNSTTNTDTKPTQPDDSKVTTSTTTSFQASNTTSSNLPIESSSSSSIPILERKPSLISQSSKTSESSFAIPKNHNFSFFNQFRALFLKSVAYQKRQYKTNLFQALVPVLMISIMAMIQIATPPEVHPDNTYPISLPPPFVPPFLVNYTVPYILNWNDDEGGLVDSNVIGECCQLPMTKQGFLNYINNQNQIELPTPNPNYPTLGMFPSNNFTFQQYNSRDELDEITYDQSVNDIGEFLFSLLFSNLEINPSTNTLSSNILTLSNNTLSTTAIVNLVHNALYKYYLQSPNITLTTNLKEFPFSSYSERKDMIQPQENFWYLFMLSFCMVIFVSNVVYEKENRIRESMKMAGLRMRIYWLVQYLFNFTLYMIIVFVAIAFAYILKFRFFTQTEFSVYFVLFVLFGMTQIAFSFFISVFFSSVYTSTVVSFIYIIFTALSSNLLNNAFINNPDTSVATFIITALVPHVAFHRAVSYISIAYIGNSPGLTWQKIFSHHQMPSLYGLLFGEFLIFGLLHQYLEMVVTSSYGVKHHPLFFLQKSFWVEKDNSSEAEQIQQKEADKANPNLWKRFVNYVNNIDRPKEQHQTPQDQQTNVQEMSDIGIEMLPLDVMEERNFTYSPENKSLVKVFNLTKDFQISRKKKLRAVDNLTFSIDRGQCMGIIGPNSAGKTTSLNVLCGLYSPTFGSASIDGHDITRHLELAQQNIGVCAQYDILWSEMNGREHLQFYGRMKNLTGETLTRIVDKSLAEVMLTEAQYKPVRSYSGGMKRRLSLAIALIGSPSAILLDEPSSGVDPFSRRIVWDVINSYKHKCAILLITHNMDEAEVLCDRICIVHHGKTMCIGRTTDLKSRYGAGYTLSITTSTKDSGIHEFITEMIPQAQLLHEIAQNKTYAIPNACIRLSTIFKAIQENKERFSITDWGIAKSGLEDVLLQSTKDKPSSLK</sequence>
<keyword evidence="5" id="KW-0547">Nucleotide-binding</keyword>
<dbReference type="InterPro" id="IPR056264">
    <property type="entry name" value="R2_ABCA1-4-like"/>
</dbReference>
<dbReference type="InParanoid" id="A0A152A0Y2"/>
<dbReference type="Gene3D" id="3.40.50.300">
    <property type="entry name" value="P-loop containing nucleotide triphosphate hydrolases"/>
    <property type="match status" value="1"/>
</dbReference>
<evidence type="ECO:0000256" key="5">
    <source>
        <dbReference type="ARBA" id="ARBA00022741"/>
    </source>
</evidence>
<dbReference type="EMBL" id="LODT01000020">
    <property type="protein sequence ID" value="KYQ99911.1"/>
    <property type="molecule type" value="Genomic_DNA"/>
</dbReference>
<evidence type="ECO:0000256" key="6">
    <source>
        <dbReference type="ARBA" id="ARBA00022840"/>
    </source>
</evidence>
<keyword evidence="3" id="KW-0813">Transport</keyword>
<feature type="region of interest" description="Disordered" evidence="9">
    <location>
        <begin position="47"/>
        <end position="94"/>
    </location>
</feature>
<dbReference type="GO" id="GO:0016020">
    <property type="term" value="C:membrane"/>
    <property type="evidence" value="ECO:0007669"/>
    <property type="project" value="UniProtKB-SubCell"/>
</dbReference>
<dbReference type="InterPro" id="IPR027417">
    <property type="entry name" value="P-loop_NTPase"/>
</dbReference>
<dbReference type="Pfam" id="PF12698">
    <property type="entry name" value="ABC2_membrane_3"/>
    <property type="match status" value="1"/>
</dbReference>
<name>A0A152A0Y2_TIELA</name>
<evidence type="ECO:0000256" key="9">
    <source>
        <dbReference type="SAM" id="MobiDB-lite"/>
    </source>
</evidence>
<evidence type="ECO:0000313" key="12">
    <source>
        <dbReference type="EMBL" id="KYQ99911.1"/>
    </source>
</evidence>
<evidence type="ECO:0000259" key="11">
    <source>
        <dbReference type="PROSITE" id="PS50893"/>
    </source>
</evidence>
<reference evidence="12 13" key="1">
    <citation type="submission" date="2015-12" db="EMBL/GenBank/DDBJ databases">
        <title>Dictyostelia acquired genes for synthesis and detection of signals that induce cell-type specialization by lateral gene transfer from prokaryotes.</title>
        <authorList>
            <person name="Gloeckner G."/>
            <person name="Schaap P."/>
        </authorList>
    </citation>
    <scope>NUCLEOTIDE SEQUENCE [LARGE SCALE GENOMIC DNA]</scope>
    <source>
        <strain evidence="12 13">TK</strain>
    </source>
</reference>
<dbReference type="CDD" id="cd03263">
    <property type="entry name" value="ABC_subfamily_A"/>
    <property type="match status" value="1"/>
</dbReference>
<evidence type="ECO:0000256" key="3">
    <source>
        <dbReference type="ARBA" id="ARBA00022448"/>
    </source>
</evidence>
<dbReference type="SUPFAM" id="SSF52540">
    <property type="entry name" value="P-loop containing nucleoside triphosphate hydrolases"/>
    <property type="match status" value="1"/>
</dbReference>
<keyword evidence="7 10" id="KW-1133">Transmembrane helix</keyword>
<feature type="transmembrane region" description="Helical" evidence="10">
    <location>
        <begin position="501"/>
        <end position="527"/>
    </location>
</feature>
<evidence type="ECO:0000256" key="8">
    <source>
        <dbReference type="ARBA" id="ARBA00023136"/>
    </source>
</evidence>